<dbReference type="InterPro" id="IPR004101">
    <property type="entry name" value="Mur_ligase_C"/>
</dbReference>
<evidence type="ECO:0000256" key="1">
    <source>
        <dbReference type="ARBA" id="ARBA00005898"/>
    </source>
</evidence>
<comment type="caution">
    <text evidence="5">The sequence shown here is derived from an EMBL/GenBank/DDBJ whole genome shotgun (WGS) entry which is preliminary data.</text>
</comment>
<feature type="domain" description="Mur ligase N-terminal catalytic" evidence="2">
    <location>
        <begin position="15"/>
        <end position="85"/>
    </location>
</feature>
<organism evidence="5">
    <name type="scientific">human gut metagenome</name>
    <dbReference type="NCBI Taxonomy" id="408170"/>
    <lineage>
        <taxon>unclassified sequences</taxon>
        <taxon>metagenomes</taxon>
        <taxon>organismal metagenomes</taxon>
    </lineage>
</organism>
<reference evidence="5" key="1">
    <citation type="journal article" date="2013" name="Environ. Microbiol.">
        <title>Microbiota from the distal guts of lean and obese adolescents exhibit partial functional redundancy besides clear differences in community structure.</title>
        <authorList>
            <person name="Ferrer M."/>
            <person name="Ruiz A."/>
            <person name="Lanza F."/>
            <person name="Haange S.B."/>
            <person name="Oberbach A."/>
            <person name="Till H."/>
            <person name="Bargiela R."/>
            <person name="Campoy C."/>
            <person name="Segura M.T."/>
            <person name="Richter M."/>
            <person name="von Bergen M."/>
            <person name="Seifert J."/>
            <person name="Suarez A."/>
        </authorList>
    </citation>
    <scope>NUCLEOTIDE SEQUENCE</scope>
</reference>
<dbReference type="InterPro" id="IPR036615">
    <property type="entry name" value="Mur_ligase_C_dom_sf"/>
</dbReference>
<dbReference type="Gene3D" id="3.40.1190.10">
    <property type="entry name" value="Mur-like, catalytic domain"/>
    <property type="match status" value="1"/>
</dbReference>
<dbReference type="EMBL" id="AJWZ01007343">
    <property type="protein sequence ID" value="EKC57176.1"/>
    <property type="molecule type" value="Genomic_DNA"/>
</dbReference>
<protein>
    <submittedName>
        <fullName evidence="5">UDP-N-acetylmuramyl-tripeptide synthetase</fullName>
    </submittedName>
</protein>
<dbReference type="Pfam" id="PF02875">
    <property type="entry name" value="Mur_ligase_C"/>
    <property type="match status" value="1"/>
</dbReference>
<dbReference type="NCBIfam" id="NF001126">
    <property type="entry name" value="PRK00139.1-4"/>
    <property type="match status" value="1"/>
</dbReference>
<dbReference type="Gene3D" id="3.90.190.20">
    <property type="entry name" value="Mur ligase, C-terminal domain"/>
    <property type="match status" value="1"/>
</dbReference>
<dbReference type="AlphaFoldDB" id="K1TDC5"/>
<evidence type="ECO:0000313" key="5">
    <source>
        <dbReference type="EMBL" id="EKC57176.1"/>
    </source>
</evidence>
<evidence type="ECO:0000259" key="4">
    <source>
        <dbReference type="Pfam" id="PF08245"/>
    </source>
</evidence>
<dbReference type="PANTHER" id="PTHR23135">
    <property type="entry name" value="MUR LIGASE FAMILY MEMBER"/>
    <property type="match status" value="1"/>
</dbReference>
<comment type="similarity">
    <text evidence="1">Belongs to the MurCDEF family. MurE subfamily.</text>
</comment>
<dbReference type="InterPro" id="IPR005761">
    <property type="entry name" value="UDP-N-AcMur-Glu-dNH2Pim_ligase"/>
</dbReference>
<dbReference type="InterPro" id="IPR036565">
    <property type="entry name" value="Mur-like_cat_sf"/>
</dbReference>
<dbReference type="Pfam" id="PF08245">
    <property type="entry name" value="Mur_ligase_M"/>
    <property type="match status" value="1"/>
</dbReference>
<dbReference type="InterPro" id="IPR013221">
    <property type="entry name" value="Mur_ligase_cen"/>
</dbReference>
<name>K1TDC5_9ZZZZ</name>
<feature type="domain" description="Mur ligase central" evidence="4">
    <location>
        <begin position="100"/>
        <end position="297"/>
    </location>
</feature>
<feature type="domain" description="Mur ligase C-terminal" evidence="3">
    <location>
        <begin position="319"/>
        <end position="446"/>
    </location>
</feature>
<evidence type="ECO:0000259" key="2">
    <source>
        <dbReference type="Pfam" id="PF01225"/>
    </source>
</evidence>
<dbReference type="GO" id="GO:0005737">
    <property type="term" value="C:cytoplasm"/>
    <property type="evidence" value="ECO:0007669"/>
    <property type="project" value="InterPro"/>
</dbReference>
<sequence>MKKLSELFDIDSDVEIKRIAINSKQVEPGDLFVCTMGVKADRHDFIDDAIKNGASAIVVSKDVGKKSVPIIKVDNTNEELPRICSKFYDYPDKKLKMIGITGTDGKTSTTTIIQTLIGKDNCGYIGTNGYSYKDKKGDTENTTPDSHNLYRYFNDFVEAGCKYCSMEASSEAFFRNRLTELEFDISGITNITREHLNIHGSYENYIECKCKLFKQTKKDGCCILNHDDEAFEICKKACNGQVVTYGKGEDNTLQIVDYKVYPTHTDITYKYDSKLHNIKSPLLGGFNVYNLACAILCCLSLGFKWEEFQDNIKNIYVDGRLEMLKTDTPYYVMVDYAHTPNGISNLLNFVHTLDINRSIVVIGSAGERDYLKRPIMGETILSNASYAIFCYEDPRSEDPLDIINQLVSTAKAKHTNYEIEVDRHKAIEKAINMAKDKDIVLILGKGNETYQKLKNETIYFNDVEEGYKAVEKRKQREKEEIKL</sequence>
<dbReference type="InterPro" id="IPR035911">
    <property type="entry name" value="MurE/MurF_N"/>
</dbReference>
<dbReference type="GO" id="GO:0016881">
    <property type="term" value="F:acid-amino acid ligase activity"/>
    <property type="evidence" value="ECO:0007669"/>
    <property type="project" value="InterPro"/>
</dbReference>
<proteinExistence type="inferred from homology"/>
<evidence type="ECO:0000259" key="3">
    <source>
        <dbReference type="Pfam" id="PF02875"/>
    </source>
</evidence>
<dbReference type="Gene3D" id="3.40.1390.10">
    <property type="entry name" value="MurE/MurF, N-terminal domain"/>
    <property type="match status" value="1"/>
</dbReference>
<dbReference type="GO" id="GO:0008360">
    <property type="term" value="P:regulation of cell shape"/>
    <property type="evidence" value="ECO:0007669"/>
    <property type="project" value="InterPro"/>
</dbReference>
<dbReference type="SUPFAM" id="SSF53244">
    <property type="entry name" value="MurD-like peptide ligases, peptide-binding domain"/>
    <property type="match status" value="1"/>
</dbReference>
<dbReference type="SUPFAM" id="SSF63418">
    <property type="entry name" value="MurE/MurF N-terminal domain"/>
    <property type="match status" value="1"/>
</dbReference>
<dbReference type="Pfam" id="PF01225">
    <property type="entry name" value="Mur_ligase"/>
    <property type="match status" value="1"/>
</dbReference>
<dbReference type="GO" id="GO:0051301">
    <property type="term" value="P:cell division"/>
    <property type="evidence" value="ECO:0007669"/>
    <property type="project" value="InterPro"/>
</dbReference>
<dbReference type="SUPFAM" id="SSF53623">
    <property type="entry name" value="MurD-like peptide ligases, catalytic domain"/>
    <property type="match status" value="1"/>
</dbReference>
<dbReference type="HAMAP" id="MF_00208">
    <property type="entry name" value="MurE"/>
    <property type="match status" value="1"/>
</dbReference>
<accession>K1TDC5</accession>
<dbReference type="GO" id="GO:0005524">
    <property type="term" value="F:ATP binding"/>
    <property type="evidence" value="ECO:0007669"/>
    <property type="project" value="InterPro"/>
</dbReference>
<dbReference type="PANTHER" id="PTHR23135:SF4">
    <property type="entry name" value="UDP-N-ACETYLMURAMOYL-L-ALANYL-D-GLUTAMATE--2,6-DIAMINOPIMELATE LIGASE MURE HOMOLOG, CHLOROPLASTIC"/>
    <property type="match status" value="1"/>
</dbReference>
<gene>
    <name evidence="5" type="ORF">OBE_10680</name>
</gene>
<dbReference type="InterPro" id="IPR000713">
    <property type="entry name" value="Mur_ligase_N"/>
</dbReference>
<dbReference type="NCBIfam" id="TIGR01085">
    <property type="entry name" value="murE"/>
    <property type="match status" value="1"/>
</dbReference>